<evidence type="ECO:0000313" key="2">
    <source>
        <dbReference type="Proteomes" id="UP000281094"/>
    </source>
</evidence>
<accession>A0A3L7JFL3</accession>
<evidence type="ECO:0000313" key="1">
    <source>
        <dbReference type="EMBL" id="RLQ89270.1"/>
    </source>
</evidence>
<dbReference type="AlphaFoldDB" id="A0A3L7JFL3"/>
<dbReference type="Gene3D" id="1.10.10.60">
    <property type="entry name" value="Homeodomain-like"/>
    <property type="match status" value="1"/>
</dbReference>
<dbReference type="EMBL" id="RCWN01000001">
    <property type="protein sequence ID" value="RLQ89270.1"/>
    <property type="molecule type" value="Genomic_DNA"/>
</dbReference>
<comment type="caution">
    <text evidence="1">The sequence shown here is derived from an EMBL/GenBank/DDBJ whole genome shotgun (WGS) entry which is preliminary data.</text>
</comment>
<sequence>MPKKLIGPNSHVLEKNATSYAKFLSLHDEGCTVKEAARRLGVSASTIYRWQRGLEWDWFEGDGFGIENAIEALCYPERFEKDVFLIAVLEFMVWIQSPHLAVFANQNIAACLIAYHLEEGDCLTLADVPNESRKVIEEGINLYTVLRIVDASVDIQHPLYSEIDFNLDERSALFLAEICEFFISSAAHSKYGGKASKIATHDLISKGVFGASNVISKRTYDKLLVRRGASLPFLYASFYHSDIDWILNPAEENFVKRVNAIVTDPARVKHYFSVCKWVSGRLRDVLHKGTKLLEHLPQFPEDLSATRVEVTELSDLQISALNDWYLR</sequence>
<dbReference type="RefSeq" id="WP_121646237.1">
    <property type="nucleotide sequence ID" value="NZ_RCWN01000001.1"/>
</dbReference>
<organism evidence="1 2">
    <name type="scientific">Notoacmeibacter ruber</name>
    <dbReference type="NCBI Taxonomy" id="2670375"/>
    <lineage>
        <taxon>Bacteria</taxon>
        <taxon>Pseudomonadati</taxon>
        <taxon>Pseudomonadota</taxon>
        <taxon>Alphaproteobacteria</taxon>
        <taxon>Hyphomicrobiales</taxon>
        <taxon>Notoacmeibacteraceae</taxon>
        <taxon>Notoacmeibacter</taxon>
    </lineage>
</organism>
<reference evidence="1 2" key="1">
    <citation type="submission" date="2018-10" db="EMBL/GenBank/DDBJ databases">
        <title>Notoacmeibacter sp. M2BS9Y-3-1, whole genome shotgun sequence.</title>
        <authorList>
            <person name="Tuo L."/>
        </authorList>
    </citation>
    <scope>NUCLEOTIDE SEQUENCE [LARGE SCALE GENOMIC DNA]</scope>
    <source>
        <strain evidence="1 2">M2BS9Y-3-1</strain>
    </source>
</reference>
<proteinExistence type="predicted"/>
<gene>
    <name evidence="1" type="ORF">D8780_14505</name>
</gene>
<dbReference type="Pfam" id="PF13551">
    <property type="entry name" value="HTH_29"/>
    <property type="match status" value="1"/>
</dbReference>
<dbReference type="Proteomes" id="UP000281094">
    <property type="component" value="Unassembled WGS sequence"/>
</dbReference>
<keyword evidence="2" id="KW-1185">Reference proteome</keyword>
<protein>
    <submittedName>
        <fullName evidence="1">Helix-turn-helix domain-containing protein</fullName>
    </submittedName>
</protein>
<name>A0A3L7JFL3_9HYPH</name>